<proteinExistence type="predicted"/>
<dbReference type="RefSeq" id="WP_304437116.1">
    <property type="nucleotide sequence ID" value="NZ_JAUKUC010000001.1"/>
</dbReference>
<comment type="caution">
    <text evidence="1">The sequence shown here is derived from an EMBL/GenBank/DDBJ whole genome shotgun (WGS) entry which is preliminary data.</text>
</comment>
<accession>A0ABT8RUP8</accession>
<dbReference type="Gene3D" id="3.40.1190.20">
    <property type="match status" value="1"/>
</dbReference>
<dbReference type="InterPro" id="IPR029056">
    <property type="entry name" value="Ribokinase-like"/>
</dbReference>
<reference evidence="1" key="1">
    <citation type="journal article" date="2014" name="Int. J. Syst. Evol. Microbiol.">
        <title>Complete genome of a new Firmicutes species belonging to the dominant human colonic microbiota ('Ruminococcus bicirculans') reveals two chromosomes and a selective capacity to utilize plant glucans.</title>
        <authorList>
            <consortium name="NISC Comparative Sequencing Program"/>
            <person name="Wegmann U."/>
            <person name="Louis P."/>
            <person name="Goesmann A."/>
            <person name="Henrissat B."/>
            <person name="Duncan S.H."/>
            <person name="Flint H.J."/>
        </authorList>
    </citation>
    <scope>NUCLEOTIDE SEQUENCE</scope>
    <source>
        <strain evidence="1">CECT 8869</strain>
    </source>
</reference>
<evidence type="ECO:0000313" key="1">
    <source>
        <dbReference type="EMBL" id="MDO1514435.1"/>
    </source>
</evidence>
<dbReference type="SUPFAM" id="SSF53613">
    <property type="entry name" value="Ribokinase-like"/>
    <property type="match status" value="1"/>
</dbReference>
<keyword evidence="2" id="KW-1185">Reference proteome</keyword>
<sequence>MEVGAVFRPNMISYDRSHSAFSDITPEKVDWENALEQGKWLLWTGITPALSKGAFDTLNAGLKLAKEKGLVISADPTYRSGLWTYG</sequence>
<gene>
    <name evidence="1" type="ORF">Q2T41_17415</name>
</gene>
<dbReference type="Proteomes" id="UP001168579">
    <property type="component" value="Unassembled WGS sequence"/>
</dbReference>
<name>A0ABT8RUP8_9FLAO</name>
<dbReference type="EMBL" id="JAUKUC010000001">
    <property type="protein sequence ID" value="MDO1514435.1"/>
    <property type="molecule type" value="Genomic_DNA"/>
</dbReference>
<evidence type="ECO:0000313" key="2">
    <source>
        <dbReference type="Proteomes" id="UP001168579"/>
    </source>
</evidence>
<organism evidence="1 2">
    <name type="scientific">Maribacter confluentis</name>
    <dbReference type="NCBI Taxonomy" id="1656093"/>
    <lineage>
        <taxon>Bacteria</taxon>
        <taxon>Pseudomonadati</taxon>
        <taxon>Bacteroidota</taxon>
        <taxon>Flavobacteriia</taxon>
        <taxon>Flavobacteriales</taxon>
        <taxon>Flavobacteriaceae</taxon>
        <taxon>Maribacter</taxon>
    </lineage>
</organism>
<reference evidence="1" key="2">
    <citation type="submission" date="2023-06" db="EMBL/GenBank/DDBJ databases">
        <authorList>
            <person name="Lucena T."/>
            <person name="Sun Q."/>
        </authorList>
    </citation>
    <scope>NUCLEOTIDE SEQUENCE</scope>
    <source>
        <strain evidence="1">CECT 8869</strain>
    </source>
</reference>
<protein>
    <submittedName>
        <fullName evidence="1">Uncharacterized protein</fullName>
    </submittedName>
</protein>